<feature type="transmembrane region" description="Helical" evidence="1">
    <location>
        <begin position="151"/>
        <end position="172"/>
    </location>
</feature>
<dbReference type="PANTHER" id="PTHR34115:SF5">
    <property type="entry name" value="PROTEIN, PUTATIVE-RELATED"/>
    <property type="match status" value="1"/>
</dbReference>
<proteinExistence type="predicted"/>
<dbReference type="PANTHER" id="PTHR34115">
    <property type="entry name" value="PROTEIN, PUTATIVE-RELATED"/>
    <property type="match status" value="1"/>
</dbReference>
<sequence>MAAFSSKAERLQRHSPLTLHPSPSIYSYHHLEVHHLLVAISDNSNSGYLLCASRRFQQFVAYPALPLYNRYEEPKPLRDFPNQDIIKICASFPLTVAIELAVNQYNGTNSSTIFQTHPGFCSAFLIFIMLAFTASWAELRLRGHSKRASRVLAEIAYVCVAVSFTLMIWLMLPVNFRWVAWLSVLPMLASMIILFAKHG</sequence>
<dbReference type="HOGENOM" id="CLU_1284852_0_0_1"/>
<feature type="transmembrane region" description="Helical" evidence="1">
    <location>
        <begin position="117"/>
        <end position="139"/>
    </location>
</feature>
<evidence type="ECO:0000313" key="3">
    <source>
        <dbReference type="Proteomes" id="UP000017836"/>
    </source>
</evidence>
<keyword evidence="1" id="KW-0812">Transmembrane</keyword>
<keyword evidence="3" id="KW-1185">Reference proteome</keyword>
<dbReference type="Proteomes" id="UP000017836">
    <property type="component" value="Unassembled WGS sequence"/>
</dbReference>
<dbReference type="InterPro" id="IPR053258">
    <property type="entry name" value="Ca-permeable_cation_channel"/>
</dbReference>
<evidence type="ECO:0000313" key="2">
    <source>
        <dbReference type="EMBL" id="ERN18753.1"/>
    </source>
</evidence>
<feature type="transmembrane region" description="Helical" evidence="1">
    <location>
        <begin position="178"/>
        <end position="196"/>
    </location>
</feature>
<dbReference type="EMBL" id="KI392078">
    <property type="protein sequence ID" value="ERN18753.1"/>
    <property type="molecule type" value="Genomic_DNA"/>
</dbReference>
<reference evidence="3" key="1">
    <citation type="journal article" date="2013" name="Science">
        <title>The Amborella genome and the evolution of flowering plants.</title>
        <authorList>
            <consortium name="Amborella Genome Project"/>
        </authorList>
    </citation>
    <scope>NUCLEOTIDE SEQUENCE [LARGE SCALE GENOMIC DNA]</scope>
</reference>
<dbReference type="AlphaFoldDB" id="U5DEC2"/>
<name>U5DEC2_AMBTC</name>
<evidence type="ECO:0000256" key="1">
    <source>
        <dbReference type="SAM" id="Phobius"/>
    </source>
</evidence>
<dbReference type="Gramene" id="ERN18753">
    <property type="protein sequence ID" value="ERN18753"/>
    <property type="gene ID" value="AMTR_s00067p00035650"/>
</dbReference>
<feature type="transmembrane region" description="Helical" evidence="1">
    <location>
        <begin position="85"/>
        <end position="105"/>
    </location>
</feature>
<organism evidence="2 3">
    <name type="scientific">Amborella trichopoda</name>
    <dbReference type="NCBI Taxonomy" id="13333"/>
    <lineage>
        <taxon>Eukaryota</taxon>
        <taxon>Viridiplantae</taxon>
        <taxon>Streptophyta</taxon>
        <taxon>Embryophyta</taxon>
        <taxon>Tracheophyta</taxon>
        <taxon>Spermatophyta</taxon>
        <taxon>Magnoliopsida</taxon>
        <taxon>Amborellales</taxon>
        <taxon>Amborellaceae</taxon>
        <taxon>Amborella</taxon>
    </lineage>
</organism>
<accession>U5DEC2</accession>
<keyword evidence="1" id="KW-0472">Membrane</keyword>
<gene>
    <name evidence="2" type="ORF">AMTR_s00067p00035650</name>
</gene>
<protein>
    <submittedName>
        <fullName evidence="2">Uncharacterized protein</fullName>
    </submittedName>
</protein>
<keyword evidence="1" id="KW-1133">Transmembrane helix</keyword>